<organism evidence="1 2">
    <name type="scientific">Algoriphagus hitonicola</name>
    <dbReference type="NCBI Taxonomy" id="435880"/>
    <lineage>
        <taxon>Bacteria</taxon>
        <taxon>Pseudomonadati</taxon>
        <taxon>Bacteroidota</taxon>
        <taxon>Cytophagia</taxon>
        <taxon>Cytophagales</taxon>
        <taxon>Cyclobacteriaceae</taxon>
        <taxon>Algoriphagus</taxon>
    </lineage>
</organism>
<reference evidence="2" key="1">
    <citation type="submission" date="2016-10" db="EMBL/GenBank/DDBJ databases">
        <authorList>
            <person name="Varghese N."/>
            <person name="Submissions S."/>
        </authorList>
    </citation>
    <scope>NUCLEOTIDE SEQUENCE [LARGE SCALE GENOMIC DNA]</scope>
    <source>
        <strain evidence="2">DSM 19315</strain>
    </source>
</reference>
<evidence type="ECO:0000313" key="2">
    <source>
        <dbReference type="Proteomes" id="UP000199642"/>
    </source>
</evidence>
<evidence type="ECO:0000313" key="1">
    <source>
        <dbReference type="EMBL" id="SFG56020.1"/>
    </source>
</evidence>
<protein>
    <submittedName>
        <fullName evidence="1">TolB-like 6-blade propeller-like</fullName>
    </submittedName>
</protein>
<accession>A0A1I2STG5</accession>
<dbReference type="SUPFAM" id="SSF63825">
    <property type="entry name" value="YWTD domain"/>
    <property type="match status" value="1"/>
</dbReference>
<dbReference type="RefSeq" id="WP_177188439.1">
    <property type="nucleotide sequence ID" value="NZ_FOPC01000005.1"/>
</dbReference>
<dbReference type="Proteomes" id="UP000199642">
    <property type="component" value="Unassembled WGS sequence"/>
</dbReference>
<proteinExistence type="predicted"/>
<dbReference type="Pfam" id="PF15869">
    <property type="entry name" value="TolB_like"/>
    <property type="match status" value="1"/>
</dbReference>
<sequence>MSINSNGIKSPGSIHEISKEDFPLIRKIYGEKILTDNYNHHHKIFVIDKYLLTMVNSGDNHYHVFDKNSQEYLGPVGVRGEGPNEWEIPQTTVGQFTKSGDEIHLWNFDFLRGNFNKINLTKTLSSNSAYPVLLDTERINMRDFPYFQLFKGNNGKIYANGWIYETNRVRLKSYNPNTKEVEKSGLFPRIKNSNHLPAEVMNSLYGGSFDKHPSKDVFVQAMFMFDRIDIFDENLNLIRSIVDGENWKDDFYDGNDINPSINFLRPRINGYNGLAVSENFIFALEAKQNEGTDDEIENESFIRIYNWEGEPLAYFEVEHDLSSIDIDEDEGILYATDYSHELVLRFDISNFINDWL</sequence>
<dbReference type="EMBL" id="FOPC01000005">
    <property type="protein sequence ID" value="SFG56020.1"/>
    <property type="molecule type" value="Genomic_DNA"/>
</dbReference>
<dbReference type="STRING" id="435880.SAMN04487988_10557"/>
<gene>
    <name evidence="1" type="ORF">SAMN04487988_10557</name>
</gene>
<name>A0A1I2STG5_9BACT</name>
<dbReference type="AlphaFoldDB" id="A0A1I2STG5"/>
<keyword evidence="2" id="KW-1185">Reference proteome</keyword>